<dbReference type="InterPro" id="IPR053144">
    <property type="entry name" value="Acetyltransferase_Butenolide"/>
</dbReference>
<dbReference type="PROSITE" id="PS51186">
    <property type="entry name" value="GNAT"/>
    <property type="match status" value="1"/>
</dbReference>
<dbReference type="PANTHER" id="PTHR43233:SF1">
    <property type="entry name" value="FAMILY N-ACETYLTRANSFERASE, PUTATIVE (AFU_ORTHOLOGUE AFUA_6G03350)-RELATED"/>
    <property type="match status" value="1"/>
</dbReference>
<evidence type="ECO:0000313" key="3">
    <source>
        <dbReference type="Proteomes" id="UP001199106"/>
    </source>
</evidence>
<evidence type="ECO:0000313" key="2">
    <source>
        <dbReference type="EMBL" id="KAG9187143.1"/>
    </source>
</evidence>
<proteinExistence type="predicted"/>
<evidence type="ECO:0000259" key="1">
    <source>
        <dbReference type="PROSITE" id="PS51186"/>
    </source>
</evidence>
<dbReference type="Proteomes" id="UP001199106">
    <property type="component" value="Unassembled WGS sequence"/>
</dbReference>
<dbReference type="InterPro" id="IPR000182">
    <property type="entry name" value="GNAT_dom"/>
</dbReference>
<organism evidence="2 3">
    <name type="scientific">Alternaria panax</name>
    <dbReference type="NCBI Taxonomy" id="48097"/>
    <lineage>
        <taxon>Eukaryota</taxon>
        <taxon>Fungi</taxon>
        <taxon>Dikarya</taxon>
        <taxon>Ascomycota</taxon>
        <taxon>Pezizomycotina</taxon>
        <taxon>Dothideomycetes</taxon>
        <taxon>Pleosporomycetidae</taxon>
        <taxon>Pleosporales</taxon>
        <taxon>Pleosporineae</taxon>
        <taxon>Pleosporaceae</taxon>
        <taxon>Alternaria</taxon>
        <taxon>Alternaria sect. Panax</taxon>
    </lineage>
</organism>
<dbReference type="InterPro" id="IPR016181">
    <property type="entry name" value="Acyl_CoA_acyltransferase"/>
</dbReference>
<feature type="domain" description="N-acetyltransferase" evidence="1">
    <location>
        <begin position="1"/>
        <end position="161"/>
    </location>
</feature>
<dbReference type="GO" id="GO:0016747">
    <property type="term" value="F:acyltransferase activity, transferring groups other than amino-acyl groups"/>
    <property type="evidence" value="ECO:0007669"/>
    <property type="project" value="InterPro"/>
</dbReference>
<accession>A0AAD4FE21</accession>
<name>A0AAD4FE21_9PLEO</name>
<gene>
    <name evidence="2" type="ORF">G6011_05014</name>
</gene>
<dbReference type="EMBL" id="JAANER010000007">
    <property type="protein sequence ID" value="KAG9187143.1"/>
    <property type="molecule type" value="Genomic_DNA"/>
</dbReference>
<sequence>MDNKTFQWTRTVGSTTYLISSDRSLLPHLFVQEAFATETMFWAKPLTFTALSTMLDNSLTLGVYTVSNDTRTPVGMGRMVTDYTTLAYLTDVYIVPEQQGRGIGKWLIACCREICVGMENLRWMVLLTGSEQAQALYRTELGMAKLDGVEEGLVCMGSRRAKLAETTPPPAQRDLPAAG</sequence>
<dbReference type="Pfam" id="PF00583">
    <property type="entry name" value="Acetyltransf_1"/>
    <property type="match status" value="1"/>
</dbReference>
<keyword evidence="3" id="KW-1185">Reference proteome</keyword>
<dbReference type="AlphaFoldDB" id="A0AAD4FE21"/>
<dbReference type="PANTHER" id="PTHR43233">
    <property type="entry name" value="FAMILY N-ACETYLTRANSFERASE, PUTATIVE (AFU_ORTHOLOGUE AFUA_6G03350)-RELATED"/>
    <property type="match status" value="1"/>
</dbReference>
<dbReference type="SUPFAM" id="SSF55729">
    <property type="entry name" value="Acyl-CoA N-acyltransferases (Nat)"/>
    <property type="match status" value="1"/>
</dbReference>
<dbReference type="CDD" id="cd04301">
    <property type="entry name" value="NAT_SF"/>
    <property type="match status" value="1"/>
</dbReference>
<protein>
    <recommendedName>
        <fullName evidence="1">N-acetyltransferase domain-containing protein</fullName>
    </recommendedName>
</protein>
<comment type="caution">
    <text evidence="2">The sequence shown here is derived from an EMBL/GenBank/DDBJ whole genome shotgun (WGS) entry which is preliminary data.</text>
</comment>
<reference evidence="2" key="1">
    <citation type="submission" date="2021-07" db="EMBL/GenBank/DDBJ databases">
        <title>Genome Resource of American Ginseng Black Spot Pathogen Alternaria panax.</title>
        <authorList>
            <person name="Qiu C."/>
            <person name="Wang W."/>
            <person name="Liu Z."/>
        </authorList>
    </citation>
    <scope>NUCLEOTIDE SEQUENCE</scope>
    <source>
        <strain evidence="2">BNCC115425</strain>
    </source>
</reference>
<dbReference type="Gene3D" id="3.40.630.30">
    <property type="match status" value="1"/>
</dbReference>